<dbReference type="EMBL" id="QAXS01000017">
    <property type="protein sequence ID" value="PTV98402.1"/>
    <property type="molecule type" value="Genomic_DNA"/>
</dbReference>
<keyword evidence="1" id="KW-0472">Membrane</keyword>
<dbReference type="InterPro" id="IPR029058">
    <property type="entry name" value="AB_hydrolase_fold"/>
</dbReference>
<evidence type="ECO:0000313" key="3">
    <source>
        <dbReference type="EMBL" id="PTV98402.1"/>
    </source>
</evidence>
<dbReference type="AlphaFoldDB" id="A0A2T5RJ10"/>
<dbReference type="Gene3D" id="3.40.50.1820">
    <property type="entry name" value="alpha/beta hydrolase"/>
    <property type="match status" value="1"/>
</dbReference>
<dbReference type="PANTHER" id="PTHR43798">
    <property type="entry name" value="MONOACYLGLYCEROL LIPASE"/>
    <property type="match status" value="1"/>
</dbReference>
<organism evidence="3 4">
    <name type="scientific">Halanaerobium saccharolyticum</name>
    <dbReference type="NCBI Taxonomy" id="43595"/>
    <lineage>
        <taxon>Bacteria</taxon>
        <taxon>Bacillati</taxon>
        <taxon>Bacillota</taxon>
        <taxon>Clostridia</taxon>
        <taxon>Halanaerobiales</taxon>
        <taxon>Halanaerobiaceae</taxon>
        <taxon>Halanaerobium</taxon>
    </lineage>
</organism>
<sequence>MKIFGKLLLLGSGLIAALLIFSTFYHIYQLRNEAKKYPPPGKLITVDNNKMHVFTEGQGDITLVFMAGSGTSGPTIDFKPLWSKLLDEYRITVVEKAGYGWSEQSAGSGDIEKMLEKTRKALKLSGEDGPYVLVPHSMSGLEAICWAQKYPDEIRAIIGLDPAIPDHYLNSAFKLPSKSQLYIMYFMSKIGLTRFMGRSELEKNLPLLKSKDLTVEDKEKLTAVFYKSSLTKNMLNEIDYIEENASQVKRNGIPSDIPMYFFIAENSDISIIPNWTADLSKYLDEVKSGNYKMLNTGHYVHHEKSDLIAQEIKRFIREKF</sequence>
<accession>A0A2T5RJ10</accession>
<name>A0A2T5RJ10_9FIRM</name>
<dbReference type="InterPro" id="IPR050266">
    <property type="entry name" value="AB_hydrolase_sf"/>
</dbReference>
<feature type="domain" description="AB hydrolase-1" evidence="2">
    <location>
        <begin position="84"/>
        <end position="176"/>
    </location>
</feature>
<protein>
    <submittedName>
        <fullName evidence="3">Pimeloyl-ACP methyl ester carboxylesterase</fullName>
    </submittedName>
</protein>
<keyword evidence="1" id="KW-0812">Transmembrane</keyword>
<dbReference type="Pfam" id="PF00561">
    <property type="entry name" value="Abhydrolase_1"/>
    <property type="match status" value="1"/>
</dbReference>
<dbReference type="GO" id="GO:0003824">
    <property type="term" value="F:catalytic activity"/>
    <property type="evidence" value="ECO:0007669"/>
    <property type="project" value="InterPro"/>
</dbReference>
<dbReference type="PANTHER" id="PTHR43798:SF33">
    <property type="entry name" value="HYDROLASE, PUTATIVE (AFU_ORTHOLOGUE AFUA_2G14860)-RELATED"/>
    <property type="match status" value="1"/>
</dbReference>
<dbReference type="InterPro" id="IPR000639">
    <property type="entry name" value="Epox_hydrolase-like"/>
</dbReference>
<reference evidence="3 4" key="1">
    <citation type="submission" date="2018-04" db="EMBL/GenBank/DDBJ databases">
        <title>Subsurface microbial communities from deep shales in Ohio and West Virginia, USA.</title>
        <authorList>
            <person name="Wrighton K."/>
        </authorList>
    </citation>
    <scope>NUCLEOTIDE SEQUENCE [LARGE SCALE GENOMIC DNA]</scope>
    <source>
        <strain evidence="3 4">WC1</strain>
    </source>
</reference>
<evidence type="ECO:0000259" key="2">
    <source>
        <dbReference type="Pfam" id="PF00561"/>
    </source>
</evidence>
<dbReference type="OrthoDB" id="1817159at2"/>
<proteinExistence type="predicted"/>
<comment type="caution">
    <text evidence="3">The sequence shown here is derived from an EMBL/GenBank/DDBJ whole genome shotgun (WGS) entry which is preliminary data.</text>
</comment>
<keyword evidence="1" id="KW-1133">Transmembrane helix</keyword>
<dbReference type="Proteomes" id="UP000244089">
    <property type="component" value="Unassembled WGS sequence"/>
</dbReference>
<dbReference type="InterPro" id="IPR000073">
    <property type="entry name" value="AB_hydrolase_1"/>
</dbReference>
<dbReference type="GO" id="GO:0016020">
    <property type="term" value="C:membrane"/>
    <property type="evidence" value="ECO:0007669"/>
    <property type="project" value="TreeGrafter"/>
</dbReference>
<dbReference type="RefSeq" id="WP_108140546.1">
    <property type="nucleotide sequence ID" value="NZ_QAXS01000017.1"/>
</dbReference>
<dbReference type="PRINTS" id="PR00412">
    <property type="entry name" value="EPOXHYDRLASE"/>
</dbReference>
<dbReference type="SUPFAM" id="SSF53474">
    <property type="entry name" value="alpha/beta-Hydrolases"/>
    <property type="match status" value="1"/>
</dbReference>
<evidence type="ECO:0000256" key="1">
    <source>
        <dbReference type="SAM" id="Phobius"/>
    </source>
</evidence>
<gene>
    <name evidence="3" type="ORF">C8C76_11759</name>
</gene>
<feature type="transmembrane region" description="Helical" evidence="1">
    <location>
        <begin position="7"/>
        <end position="28"/>
    </location>
</feature>
<evidence type="ECO:0000313" key="4">
    <source>
        <dbReference type="Proteomes" id="UP000244089"/>
    </source>
</evidence>